<reference evidence="4 5" key="1">
    <citation type="journal article" date="2016" name="Proc. Natl. Acad. Sci. U.S.A.">
        <title>Comparative genomics of biotechnologically important yeasts.</title>
        <authorList>
            <person name="Riley R."/>
            <person name="Haridas S."/>
            <person name="Wolfe K.H."/>
            <person name="Lopes M.R."/>
            <person name="Hittinger C.T."/>
            <person name="Goeker M."/>
            <person name="Salamov A.A."/>
            <person name="Wisecaver J.H."/>
            <person name="Long T.M."/>
            <person name="Calvey C.H."/>
            <person name="Aerts A.L."/>
            <person name="Barry K.W."/>
            <person name="Choi C."/>
            <person name="Clum A."/>
            <person name="Coughlan A.Y."/>
            <person name="Deshpande S."/>
            <person name="Douglass A.P."/>
            <person name="Hanson S.J."/>
            <person name="Klenk H.-P."/>
            <person name="LaButti K.M."/>
            <person name="Lapidus A."/>
            <person name="Lindquist E.A."/>
            <person name="Lipzen A.M."/>
            <person name="Meier-Kolthoff J.P."/>
            <person name="Ohm R.A."/>
            <person name="Otillar R.P."/>
            <person name="Pangilinan J.L."/>
            <person name="Peng Y."/>
            <person name="Rokas A."/>
            <person name="Rosa C.A."/>
            <person name="Scheuner C."/>
            <person name="Sibirny A.A."/>
            <person name="Slot J.C."/>
            <person name="Stielow J.B."/>
            <person name="Sun H."/>
            <person name="Kurtzman C.P."/>
            <person name="Blackwell M."/>
            <person name="Grigoriev I.V."/>
            <person name="Jeffries T.W."/>
        </authorList>
    </citation>
    <scope>NUCLEOTIDE SEQUENCE [LARGE SCALE GENOMIC DNA]</scope>
    <source>
        <strain evidence="4 5">NRRL Y-2026</strain>
    </source>
</reference>
<evidence type="ECO:0000259" key="3">
    <source>
        <dbReference type="PROSITE" id="PS51824"/>
    </source>
</evidence>
<gene>
    <name evidence="4" type="ORF">PICMEDRAFT_74831</name>
</gene>
<evidence type="ECO:0000256" key="2">
    <source>
        <dbReference type="SAM" id="SignalP"/>
    </source>
</evidence>
<dbReference type="EMBL" id="KV454008">
    <property type="protein sequence ID" value="ODQ44223.1"/>
    <property type="molecule type" value="Genomic_DNA"/>
</dbReference>
<dbReference type="Pfam" id="PF10182">
    <property type="entry name" value="Flo11"/>
    <property type="match status" value="1"/>
</dbReference>
<feature type="domain" description="Flo11" evidence="3">
    <location>
        <begin position="21"/>
        <end position="198"/>
    </location>
</feature>
<proteinExistence type="predicted"/>
<evidence type="ECO:0000313" key="5">
    <source>
        <dbReference type="Proteomes" id="UP000094455"/>
    </source>
</evidence>
<sequence>MRVGKIGLLIATLIFNAGISNADIGNELEKRNYCPTQVSSCSLTPYNHGYPAASVSWGNTVTDLGNGIYEGTMNFQGKDCSQFDNTNEIKIDGGAATVVVYSYNNPSNGGKSINGCSWSAKFTFTSRQDASGQQCMKDGMQIQYDFADGKNSFDYSFGCGSGGQFDLPEMCWSANCGNPPTNTPTTTTSPNKPTTTTTPNQPTTTASSCVPQYGNCVSGVCCEGYSCSSANPYYSQCVQGTTSLRHFFI</sequence>
<protein>
    <recommendedName>
        <fullName evidence="3">Flo11 domain-containing protein</fullName>
    </recommendedName>
</protein>
<keyword evidence="2" id="KW-0732">Signal</keyword>
<feature type="non-terminal residue" evidence="4">
    <location>
        <position position="249"/>
    </location>
</feature>
<evidence type="ECO:0000256" key="1">
    <source>
        <dbReference type="SAM" id="MobiDB-lite"/>
    </source>
</evidence>
<name>A0A1E3NFU7_9ASCO</name>
<evidence type="ECO:0000313" key="4">
    <source>
        <dbReference type="EMBL" id="ODQ44223.1"/>
    </source>
</evidence>
<organism evidence="4 5">
    <name type="scientific">Pichia membranifaciens NRRL Y-2026</name>
    <dbReference type="NCBI Taxonomy" id="763406"/>
    <lineage>
        <taxon>Eukaryota</taxon>
        <taxon>Fungi</taxon>
        <taxon>Dikarya</taxon>
        <taxon>Ascomycota</taxon>
        <taxon>Saccharomycotina</taxon>
        <taxon>Pichiomycetes</taxon>
        <taxon>Pichiales</taxon>
        <taxon>Pichiaceae</taxon>
        <taxon>Pichia</taxon>
    </lineage>
</organism>
<dbReference type="Proteomes" id="UP000094455">
    <property type="component" value="Unassembled WGS sequence"/>
</dbReference>
<feature type="signal peptide" evidence="2">
    <location>
        <begin position="1"/>
        <end position="22"/>
    </location>
</feature>
<dbReference type="OrthoDB" id="3997244at2759"/>
<dbReference type="RefSeq" id="XP_019015336.1">
    <property type="nucleotide sequence ID" value="XM_019164886.1"/>
</dbReference>
<dbReference type="PROSITE" id="PS51824">
    <property type="entry name" value="FLO11"/>
    <property type="match status" value="1"/>
</dbReference>
<feature type="chain" id="PRO_5009133338" description="Flo11 domain-containing protein" evidence="2">
    <location>
        <begin position="23"/>
        <end position="249"/>
    </location>
</feature>
<accession>A0A1E3NFU7</accession>
<feature type="region of interest" description="Disordered" evidence="1">
    <location>
        <begin position="182"/>
        <end position="205"/>
    </location>
</feature>
<keyword evidence="5" id="KW-1185">Reference proteome</keyword>
<dbReference type="STRING" id="763406.A0A1E3NFU7"/>
<dbReference type="GeneID" id="30181573"/>
<dbReference type="AlphaFoldDB" id="A0A1E3NFU7"/>
<dbReference type="InterPro" id="IPR018789">
    <property type="entry name" value="Flo11"/>
</dbReference>